<protein>
    <submittedName>
        <fullName evidence="2">Uncharacterized protein</fullName>
    </submittedName>
</protein>
<dbReference type="EMBL" id="CM009757">
    <property type="protein sequence ID" value="PUZ40574.1"/>
    <property type="molecule type" value="Genomic_DNA"/>
</dbReference>
<organism evidence="2 3">
    <name type="scientific">Panicum hallii var. hallii</name>
    <dbReference type="NCBI Taxonomy" id="1504633"/>
    <lineage>
        <taxon>Eukaryota</taxon>
        <taxon>Viridiplantae</taxon>
        <taxon>Streptophyta</taxon>
        <taxon>Embryophyta</taxon>
        <taxon>Tracheophyta</taxon>
        <taxon>Spermatophyta</taxon>
        <taxon>Magnoliopsida</taxon>
        <taxon>Liliopsida</taxon>
        <taxon>Poales</taxon>
        <taxon>Poaceae</taxon>
        <taxon>PACMAD clade</taxon>
        <taxon>Panicoideae</taxon>
        <taxon>Panicodae</taxon>
        <taxon>Paniceae</taxon>
        <taxon>Panicinae</taxon>
        <taxon>Panicum</taxon>
        <taxon>Panicum sect. Panicum</taxon>
    </lineage>
</organism>
<gene>
    <name evidence="2" type="ORF">GQ55_9G435300</name>
</gene>
<reference evidence="2 3" key="1">
    <citation type="submission" date="2018-04" db="EMBL/GenBank/DDBJ databases">
        <title>WGS assembly of Panicum hallii var. hallii HAL2.</title>
        <authorList>
            <person name="Lovell J."/>
            <person name="Jenkins J."/>
            <person name="Lowry D."/>
            <person name="Mamidi S."/>
            <person name="Sreedasyam A."/>
            <person name="Weng X."/>
            <person name="Barry K."/>
            <person name="Bonette J."/>
            <person name="Campitelli B."/>
            <person name="Daum C."/>
            <person name="Gordon S."/>
            <person name="Gould B."/>
            <person name="Lipzen A."/>
            <person name="MacQueen A."/>
            <person name="Palacio-Mejia J."/>
            <person name="Plott C."/>
            <person name="Shakirov E."/>
            <person name="Shu S."/>
            <person name="Yoshinaga Y."/>
            <person name="Zane M."/>
            <person name="Rokhsar D."/>
            <person name="Grimwood J."/>
            <person name="Schmutz J."/>
            <person name="Juenger T."/>
        </authorList>
    </citation>
    <scope>NUCLEOTIDE SEQUENCE [LARGE SCALE GENOMIC DNA]</scope>
    <source>
        <strain evidence="3">cv. HAL2</strain>
    </source>
</reference>
<evidence type="ECO:0000313" key="3">
    <source>
        <dbReference type="Proteomes" id="UP000244336"/>
    </source>
</evidence>
<keyword evidence="3" id="KW-1185">Reference proteome</keyword>
<dbReference type="Gramene" id="PUZ40574">
    <property type="protein sequence ID" value="PUZ40574"/>
    <property type="gene ID" value="GQ55_9G435300"/>
</dbReference>
<accession>A0A2T7CB64</accession>
<proteinExistence type="predicted"/>
<name>A0A2T7CB64_9POAL</name>
<evidence type="ECO:0000313" key="2">
    <source>
        <dbReference type="EMBL" id="PUZ40574.1"/>
    </source>
</evidence>
<dbReference type="Proteomes" id="UP000244336">
    <property type="component" value="Chromosome 9"/>
</dbReference>
<sequence>MLWPFARRRPSLCPLLVRQNASPSPGQRSPPPPPAAAAAPSFSHGDRAAPWLVGPSVHSLPARLSRSRWHGALRHFEGNSG</sequence>
<dbReference type="AlphaFoldDB" id="A0A2T7CB64"/>
<feature type="region of interest" description="Disordered" evidence="1">
    <location>
        <begin position="17"/>
        <end position="45"/>
    </location>
</feature>
<evidence type="ECO:0000256" key="1">
    <source>
        <dbReference type="SAM" id="MobiDB-lite"/>
    </source>
</evidence>